<name>A0A8S5QVW0_9CAUD</name>
<dbReference type="EMBL" id="BK015749">
    <property type="protein sequence ID" value="DAE23192.1"/>
    <property type="molecule type" value="Genomic_DNA"/>
</dbReference>
<sequence>MVILSLKSCNDVLSIFTLFLAAELLIVAWLLLNHVLSITNVLPYVNTFYEKSQRFFDIFHRPC</sequence>
<organism evidence="2">
    <name type="scientific">Siphoviridae sp. ctQNW6</name>
    <dbReference type="NCBI Taxonomy" id="2826328"/>
    <lineage>
        <taxon>Viruses</taxon>
        <taxon>Duplodnaviria</taxon>
        <taxon>Heunggongvirae</taxon>
        <taxon>Uroviricota</taxon>
        <taxon>Caudoviricetes</taxon>
    </lineage>
</organism>
<evidence type="ECO:0000256" key="1">
    <source>
        <dbReference type="SAM" id="Phobius"/>
    </source>
</evidence>
<feature type="transmembrane region" description="Helical" evidence="1">
    <location>
        <begin position="12"/>
        <end position="32"/>
    </location>
</feature>
<keyword evidence="1" id="KW-0812">Transmembrane</keyword>
<evidence type="ECO:0000313" key="2">
    <source>
        <dbReference type="EMBL" id="DAE23192.1"/>
    </source>
</evidence>
<reference evidence="2" key="1">
    <citation type="journal article" date="2021" name="Proc. Natl. Acad. Sci. U.S.A.">
        <title>A Catalog of Tens of Thousands of Viruses from Human Metagenomes Reveals Hidden Associations with Chronic Diseases.</title>
        <authorList>
            <person name="Tisza M.J."/>
            <person name="Buck C.B."/>
        </authorList>
    </citation>
    <scope>NUCLEOTIDE SEQUENCE</scope>
    <source>
        <strain evidence="2">CtQNW6</strain>
    </source>
</reference>
<keyword evidence="1" id="KW-0472">Membrane</keyword>
<accession>A0A8S5QVW0</accession>
<protein>
    <submittedName>
        <fullName evidence="2">Uncharacterized protein</fullName>
    </submittedName>
</protein>
<keyword evidence="1" id="KW-1133">Transmembrane helix</keyword>
<proteinExistence type="predicted"/>